<dbReference type="PRINTS" id="PR00778">
    <property type="entry name" value="HTHARSR"/>
</dbReference>
<keyword evidence="3" id="KW-0804">Transcription</keyword>
<dbReference type="Proteomes" id="UP000004263">
    <property type="component" value="Unassembled WGS sequence"/>
</dbReference>
<keyword evidence="2" id="KW-0238">DNA-binding</keyword>
<keyword evidence="1" id="KW-0805">Transcription regulation</keyword>
<dbReference type="PANTHER" id="PTHR43132">
    <property type="entry name" value="ARSENICAL RESISTANCE OPERON REPRESSOR ARSR-RELATED"/>
    <property type="match status" value="1"/>
</dbReference>
<dbReference type="AlphaFoldDB" id="Q1N631"/>
<feature type="domain" description="HTH arsR-type" evidence="4">
    <location>
        <begin position="9"/>
        <end position="106"/>
    </location>
</feature>
<protein>
    <submittedName>
        <fullName evidence="5">Transcriptional activator HlyU</fullName>
    </submittedName>
</protein>
<dbReference type="HOGENOM" id="CLU_097806_6_4_6"/>
<reference evidence="5 6" key="1">
    <citation type="submission" date="2006-03" db="EMBL/GenBank/DDBJ databases">
        <authorList>
            <person name="Pinhassi J."/>
            <person name="Pedros-Alio C."/>
            <person name="Ferriera S."/>
            <person name="Johnson J."/>
            <person name="Kravitz S."/>
            <person name="Halpern A."/>
            <person name="Remington K."/>
            <person name="Beeson K."/>
            <person name="Tran B."/>
            <person name="Rogers Y.-H."/>
            <person name="Friedman R."/>
            <person name="Venter J.C."/>
        </authorList>
    </citation>
    <scope>NUCLEOTIDE SEQUENCE [LARGE SCALE GENOMIC DNA]</scope>
    <source>
        <strain evidence="5 6">RED65</strain>
    </source>
</reference>
<evidence type="ECO:0000256" key="2">
    <source>
        <dbReference type="ARBA" id="ARBA00023125"/>
    </source>
</evidence>
<dbReference type="InterPro" id="IPR001845">
    <property type="entry name" value="HTH_ArsR_DNA-bd_dom"/>
</dbReference>
<dbReference type="InterPro" id="IPR036388">
    <property type="entry name" value="WH-like_DNA-bd_sf"/>
</dbReference>
<dbReference type="EMBL" id="AAQH01000001">
    <property type="protein sequence ID" value="EAT13761.1"/>
    <property type="molecule type" value="Genomic_DNA"/>
</dbReference>
<accession>Q1N631</accession>
<dbReference type="InterPro" id="IPR036390">
    <property type="entry name" value="WH_DNA-bd_sf"/>
</dbReference>
<dbReference type="Gene3D" id="1.10.10.10">
    <property type="entry name" value="Winged helix-like DNA-binding domain superfamily/Winged helix DNA-binding domain"/>
    <property type="match status" value="1"/>
</dbReference>
<proteinExistence type="predicted"/>
<dbReference type="CDD" id="cd00090">
    <property type="entry name" value="HTH_ARSR"/>
    <property type="match status" value="1"/>
</dbReference>
<evidence type="ECO:0000313" key="6">
    <source>
        <dbReference type="Proteomes" id="UP000004263"/>
    </source>
</evidence>
<evidence type="ECO:0000256" key="1">
    <source>
        <dbReference type="ARBA" id="ARBA00023015"/>
    </source>
</evidence>
<sequence length="106" mass="11924">MDTPILAEEMQKHARDASQLLKALANENRLMILCSLGQGELSVSELNERLTLSQSALSQHLAWLRREDLVQTRRDAQTIYYALHGTKAKAIIDVLQSIYCADLVTN</sequence>
<dbReference type="Pfam" id="PF01022">
    <property type="entry name" value="HTH_5"/>
    <property type="match status" value="1"/>
</dbReference>
<dbReference type="PROSITE" id="PS50987">
    <property type="entry name" value="HTH_ARSR_2"/>
    <property type="match status" value="1"/>
</dbReference>
<dbReference type="InterPro" id="IPR011991">
    <property type="entry name" value="ArsR-like_HTH"/>
</dbReference>
<dbReference type="PANTHER" id="PTHR43132:SF2">
    <property type="entry name" value="ARSENICAL RESISTANCE OPERON REPRESSOR ARSR-RELATED"/>
    <property type="match status" value="1"/>
</dbReference>
<keyword evidence="6" id="KW-1185">Reference proteome</keyword>
<dbReference type="GO" id="GO:0003700">
    <property type="term" value="F:DNA-binding transcription factor activity"/>
    <property type="evidence" value="ECO:0007669"/>
    <property type="project" value="InterPro"/>
</dbReference>
<name>Q1N631_9GAMM</name>
<dbReference type="SMART" id="SM00418">
    <property type="entry name" value="HTH_ARSR"/>
    <property type="match status" value="1"/>
</dbReference>
<dbReference type="NCBIfam" id="NF033788">
    <property type="entry name" value="HTH_metalloreg"/>
    <property type="match status" value="1"/>
</dbReference>
<gene>
    <name evidence="5" type="ORF">RED65_10224</name>
</gene>
<comment type="caution">
    <text evidence="5">The sequence shown here is derived from an EMBL/GenBank/DDBJ whole genome shotgun (WGS) entry which is preliminary data.</text>
</comment>
<organism evidence="5 6">
    <name type="scientific">Bermanella marisrubri</name>
    <dbReference type="NCBI Taxonomy" id="207949"/>
    <lineage>
        <taxon>Bacteria</taxon>
        <taxon>Pseudomonadati</taxon>
        <taxon>Pseudomonadota</taxon>
        <taxon>Gammaproteobacteria</taxon>
        <taxon>Oceanospirillales</taxon>
        <taxon>Oceanospirillaceae</taxon>
        <taxon>Bermanella</taxon>
    </lineage>
</organism>
<dbReference type="STRING" id="207949.RED65_10224"/>
<evidence type="ECO:0000256" key="3">
    <source>
        <dbReference type="ARBA" id="ARBA00023163"/>
    </source>
</evidence>
<dbReference type="GO" id="GO:0003677">
    <property type="term" value="F:DNA binding"/>
    <property type="evidence" value="ECO:0007669"/>
    <property type="project" value="UniProtKB-KW"/>
</dbReference>
<evidence type="ECO:0000313" key="5">
    <source>
        <dbReference type="EMBL" id="EAT13761.1"/>
    </source>
</evidence>
<evidence type="ECO:0000259" key="4">
    <source>
        <dbReference type="PROSITE" id="PS50987"/>
    </source>
</evidence>
<dbReference type="RefSeq" id="WP_007017182.1">
    <property type="nucleotide sequence ID" value="NZ_CH724113.1"/>
</dbReference>
<dbReference type="InterPro" id="IPR051011">
    <property type="entry name" value="Metal_resp_trans_reg"/>
</dbReference>
<dbReference type="SUPFAM" id="SSF46785">
    <property type="entry name" value="Winged helix' DNA-binding domain"/>
    <property type="match status" value="1"/>
</dbReference>
<dbReference type="FunFam" id="1.10.10.10:FF:000403">
    <property type="entry name" value="ArsR family transcriptional regulator"/>
    <property type="match status" value="1"/>
</dbReference>